<gene>
    <name evidence="1" type="ORF">Vadar_025042</name>
</gene>
<dbReference type="EMBL" id="CM037160">
    <property type="protein sequence ID" value="KAH7841057.1"/>
    <property type="molecule type" value="Genomic_DNA"/>
</dbReference>
<proteinExistence type="predicted"/>
<organism evidence="1 2">
    <name type="scientific">Vaccinium darrowii</name>
    <dbReference type="NCBI Taxonomy" id="229202"/>
    <lineage>
        <taxon>Eukaryota</taxon>
        <taxon>Viridiplantae</taxon>
        <taxon>Streptophyta</taxon>
        <taxon>Embryophyta</taxon>
        <taxon>Tracheophyta</taxon>
        <taxon>Spermatophyta</taxon>
        <taxon>Magnoliopsida</taxon>
        <taxon>eudicotyledons</taxon>
        <taxon>Gunneridae</taxon>
        <taxon>Pentapetalae</taxon>
        <taxon>asterids</taxon>
        <taxon>Ericales</taxon>
        <taxon>Ericaceae</taxon>
        <taxon>Vaccinioideae</taxon>
        <taxon>Vaccinieae</taxon>
        <taxon>Vaccinium</taxon>
    </lineage>
</organism>
<comment type="caution">
    <text evidence="1">The sequence shown here is derived from an EMBL/GenBank/DDBJ whole genome shotgun (WGS) entry which is preliminary data.</text>
</comment>
<sequence length="140" mass="15396">MESVVISRLNDVSMLMLTHLEKLEEFNISSIRGGHPLLNVGDLSIEAIQSLGLLLDELRLPMVNSLSNSMIIVLINSYCEEKTFLYGRILPVLFGLEPSSFVNKGFRVSGAHHALKNACICCLNCTHPGAAPVWIFPVVC</sequence>
<accession>A0ACB7XK88</accession>
<dbReference type="Proteomes" id="UP000828048">
    <property type="component" value="Chromosome 10"/>
</dbReference>
<name>A0ACB7XK88_9ERIC</name>
<evidence type="ECO:0000313" key="2">
    <source>
        <dbReference type="Proteomes" id="UP000828048"/>
    </source>
</evidence>
<keyword evidence="2" id="KW-1185">Reference proteome</keyword>
<reference evidence="1 2" key="1">
    <citation type="journal article" date="2021" name="Hortic Res">
        <title>High-quality reference genome and annotation aids understanding of berry development for evergreen blueberry (Vaccinium darrowii).</title>
        <authorList>
            <person name="Yu J."/>
            <person name="Hulse-Kemp A.M."/>
            <person name="Babiker E."/>
            <person name="Staton M."/>
        </authorList>
    </citation>
    <scope>NUCLEOTIDE SEQUENCE [LARGE SCALE GENOMIC DNA]</scope>
    <source>
        <strain evidence="2">cv. NJ 8807/NJ 8810</strain>
        <tissue evidence="1">Young leaf</tissue>
    </source>
</reference>
<protein>
    <submittedName>
        <fullName evidence="1">Uncharacterized protein</fullName>
    </submittedName>
</protein>
<evidence type="ECO:0000313" key="1">
    <source>
        <dbReference type="EMBL" id="KAH7841057.1"/>
    </source>
</evidence>